<protein>
    <submittedName>
        <fullName evidence="1">PPUP9415</fullName>
    </submittedName>
</protein>
<sequence>PRLHLRIFSASSHISKASASLYELFAHLLLPKLWRSLEGKPPSCPASHLLFSYLLSTNLFLKEPSQFLAPNKGVKYISPLVLVLTRLVKEHKFLFQMWRHSMISTFCTLPKLGNQLHPFLFVIPVSTKGCQNDLQVVNHVCNKELEVDLFPQVG</sequence>
<organism evidence="1">
    <name type="scientific">Poeciliopsis prolifica</name>
    <name type="common">blackstripe livebearer</name>
    <dbReference type="NCBI Taxonomy" id="188132"/>
    <lineage>
        <taxon>Eukaryota</taxon>
        <taxon>Metazoa</taxon>
        <taxon>Chordata</taxon>
        <taxon>Craniata</taxon>
        <taxon>Vertebrata</taxon>
        <taxon>Euteleostomi</taxon>
        <taxon>Actinopterygii</taxon>
        <taxon>Neopterygii</taxon>
        <taxon>Teleostei</taxon>
        <taxon>Neoteleostei</taxon>
        <taxon>Acanthomorphata</taxon>
        <taxon>Ovalentaria</taxon>
        <taxon>Atherinomorphae</taxon>
        <taxon>Cyprinodontiformes</taxon>
        <taxon>Poeciliidae</taxon>
        <taxon>Poeciliinae</taxon>
        <taxon>Poeciliopsis</taxon>
    </lineage>
</organism>
<reference evidence="1" key="1">
    <citation type="submission" date="2014-12" db="EMBL/GenBank/DDBJ databases">
        <title>Parallel Evolution in Life History Adaptation Evident in the Tissue-Specific Poeciliopsis prolifica transcriptome.</title>
        <authorList>
            <person name="Jue N.K."/>
            <person name="Foley R.J."/>
            <person name="Obergfell C."/>
            <person name="Reznick D.N."/>
            <person name="O'Neill R.J."/>
            <person name="O'Neill M.J."/>
        </authorList>
    </citation>
    <scope>NUCLEOTIDE SEQUENCE</scope>
</reference>
<evidence type="ECO:0000313" key="1">
    <source>
        <dbReference type="EMBL" id="JAO05083.1"/>
    </source>
</evidence>
<dbReference type="AlphaFoldDB" id="A0A0S7ENT7"/>
<dbReference type="EMBL" id="GBYX01476594">
    <property type="protein sequence ID" value="JAO05083.1"/>
    <property type="molecule type" value="Transcribed_RNA"/>
</dbReference>
<proteinExistence type="predicted"/>
<accession>A0A0S7ENT7</accession>
<feature type="non-terminal residue" evidence="1">
    <location>
        <position position="1"/>
    </location>
</feature>
<gene>
    <name evidence="1" type="primary">PPUP9415</name>
</gene>
<name>A0A0S7ENT7_9TELE</name>